<comment type="caution">
    <text evidence="3">The sequence shown here is derived from an EMBL/GenBank/DDBJ whole genome shotgun (WGS) entry which is preliminary data.</text>
</comment>
<name>A0ABU9LNC3_9BACL</name>
<proteinExistence type="predicted"/>
<evidence type="ECO:0000256" key="1">
    <source>
        <dbReference type="SAM" id="MobiDB-lite"/>
    </source>
</evidence>
<dbReference type="PROSITE" id="PS51257">
    <property type="entry name" value="PROKAR_LIPOPROTEIN"/>
    <property type="match status" value="1"/>
</dbReference>
<dbReference type="SUPFAM" id="SSF160387">
    <property type="entry name" value="NosL/MerB-like"/>
    <property type="match status" value="1"/>
</dbReference>
<dbReference type="PANTHER" id="PTHR41247">
    <property type="entry name" value="HTH-TYPE TRANSCRIPTIONAL REPRESSOR YCNK"/>
    <property type="match status" value="1"/>
</dbReference>
<feature type="compositionally biased region" description="Basic and acidic residues" evidence="1">
    <location>
        <begin position="192"/>
        <end position="212"/>
    </location>
</feature>
<sequence>MKYRLGISALIAMSLLTACGNTEDEAKKEESPKTTASTTQTENQTKDSNGTTVVDGITLKEPAKDEVCAFCNMTVYQKSDEMGAFTAQAVDKDGKNLFFDDAGCMLNYERKHDVTLDKYVRNYDDKSWMKLDDAVVVKGDIKTPMHYGFAYFKDDASAKAFTDKHKGAKIVKVSDIDDVAHEKYKAANGGGHHGDSKEDHKDSEEHSDNSGH</sequence>
<dbReference type="EMBL" id="JBCEWA010000013">
    <property type="protein sequence ID" value="MEL5989478.1"/>
    <property type="molecule type" value="Genomic_DNA"/>
</dbReference>
<feature type="signal peptide" evidence="2">
    <location>
        <begin position="1"/>
        <end position="20"/>
    </location>
</feature>
<feature type="region of interest" description="Disordered" evidence="1">
    <location>
        <begin position="183"/>
        <end position="212"/>
    </location>
</feature>
<evidence type="ECO:0000313" key="3">
    <source>
        <dbReference type="EMBL" id="MEL5989478.1"/>
    </source>
</evidence>
<keyword evidence="2" id="KW-0732">Signal</keyword>
<feature type="chain" id="PRO_5047260790" evidence="2">
    <location>
        <begin position="21"/>
        <end position="212"/>
    </location>
</feature>
<protein>
    <submittedName>
        <fullName evidence="3">Nitrous oxide reductase accessory protein NosL</fullName>
    </submittedName>
</protein>
<feature type="compositionally biased region" description="Low complexity" evidence="1">
    <location>
        <begin position="34"/>
        <end position="43"/>
    </location>
</feature>
<keyword evidence="4" id="KW-1185">Reference proteome</keyword>
<evidence type="ECO:0000256" key="2">
    <source>
        <dbReference type="SAM" id="SignalP"/>
    </source>
</evidence>
<dbReference type="Pfam" id="PF05573">
    <property type="entry name" value="NosL"/>
    <property type="match status" value="1"/>
</dbReference>
<gene>
    <name evidence="3" type="ORF">AAF454_13775</name>
</gene>
<reference evidence="3 4" key="1">
    <citation type="submission" date="2024-04" db="EMBL/GenBank/DDBJ databases">
        <authorList>
            <person name="Wu Y.S."/>
            <person name="Zhang L."/>
        </authorList>
    </citation>
    <scope>NUCLEOTIDE SEQUENCE [LARGE SCALE GENOMIC DNA]</scope>
    <source>
        <strain evidence="3 4">KG-01</strain>
    </source>
</reference>
<accession>A0ABU9LNC3</accession>
<organism evidence="3 4">
    <name type="scientific">Kurthia gibsonii</name>
    <dbReference type="NCBI Taxonomy" id="33946"/>
    <lineage>
        <taxon>Bacteria</taxon>
        <taxon>Bacillati</taxon>
        <taxon>Bacillota</taxon>
        <taxon>Bacilli</taxon>
        <taxon>Bacillales</taxon>
        <taxon>Caryophanaceae</taxon>
        <taxon>Kurthia</taxon>
    </lineage>
</organism>
<evidence type="ECO:0000313" key="4">
    <source>
        <dbReference type="Proteomes" id="UP001398420"/>
    </source>
</evidence>
<dbReference type="Gene3D" id="3.30.70.2050">
    <property type="match status" value="1"/>
</dbReference>
<dbReference type="PANTHER" id="PTHR41247:SF1">
    <property type="entry name" value="HTH-TYPE TRANSCRIPTIONAL REPRESSOR YCNK"/>
    <property type="match status" value="1"/>
</dbReference>
<dbReference type="InterPro" id="IPR008719">
    <property type="entry name" value="N2O_reductase_NosL"/>
</dbReference>
<feature type="region of interest" description="Disordered" evidence="1">
    <location>
        <begin position="23"/>
        <end position="53"/>
    </location>
</feature>
<dbReference type="Proteomes" id="UP001398420">
    <property type="component" value="Unassembled WGS sequence"/>
</dbReference>
<dbReference type="RefSeq" id="WP_082701339.1">
    <property type="nucleotide sequence ID" value="NZ_CP147847.1"/>
</dbReference>